<gene>
    <name evidence="2" type="ORF">B1H20_14705</name>
</gene>
<dbReference type="Pfam" id="PF21806">
    <property type="entry name" value="DUF6879"/>
    <property type="match status" value="1"/>
</dbReference>
<dbReference type="EMBL" id="CP020570">
    <property type="protein sequence ID" value="ARF62510.1"/>
    <property type="molecule type" value="Genomic_DNA"/>
</dbReference>
<evidence type="ECO:0000313" key="2">
    <source>
        <dbReference type="EMBL" id="ARF62510.1"/>
    </source>
</evidence>
<dbReference type="KEGG" id="svu:B1H20_14705"/>
<accession>A0A1V0UBQ9</accession>
<dbReference type="InterPro" id="IPR049244">
    <property type="entry name" value="DUF6879"/>
</dbReference>
<dbReference type="RefSeq" id="WP_050493096.1">
    <property type="nucleotide sequence ID" value="NZ_CP020570.1"/>
</dbReference>
<dbReference type="Proteomes" id="UP000192445">
    <property type="component" value="Chromosome"/>
</dbReference>
<sequence>MFEHVHGRAGEVLSRDDYLTDFSRVHASDIDLLAKIERGQSFQEPGSPSWEAFAAGDWPAALRLMEDEREPIASYFRDTSARGLTFRRLRVVEFPVSPYVQWEMHLLRLRAELGERIRVLPAGEIAELERDAKLPEVVVLGRSVMYTVIYDAEGKGAGARRFTDPGLIRATVAEFKDLYARGESIAAFFEREIAPLAPPAVRRPSAQLPASSAH</sequence>
<evidence type="ECO:0000259" key="1">
    <source>
        <dbReference type="Pfam" id="PF21806"/>
    </source>
</evidence>
<reference evidence="2 3" key="1">
    <citation type="submission" date="2017-03" db="EMBL/GenBank/DDBJ databases">
        <title>Complete Genome Sequence of a natural compounds producer, Streptomyces violaceus S21.</title>
        <authorList>
            <person name="Zhong C."/>
            <person name="Zhao Z."/>
            <person name="Fu J."/>
            <person name="Zong G."/>
            <person name="Qin R."/>
            <person name="Cao G."/>
        </authorList>
    </citation>
    <scope>NUCLEOTIDE SEQUENCE [LARGE SCALE GENOMIC DNA]</scope>
    <source>
        <strain evidence="2 3">S21</strain>
    </source>
</reference>
<feature type="domain" description="DUF6879" evidence="1">
    <location>
        <begin position="33"/>
        <end position="189"/>
    </location>
</feature>
<protein>
    <recommendedName>
        <fullName evidence="1">DUF6879 domain-containing protein</fullName>
    </recommendedName>
</protein>
<organism evidence="2 3">
    <name type="scientific">Streptomyces violaceoruber</name>
    <dbReference type="NCBI Taxonomy" id="1935"/>
    <lineage>
        <taxon>Bacteria</taxon>
        <taxon>Bacillati</taxon>
        <taxon>Actinomycetota</taxon>
        <taxon>Actinomycetes</taxon>
        <taxon>Kitasatosporales</taxon>
        <taxon>Streptomycetaceae</taxon>
        <taxon>Streptomyces</taxon>
        <taxon>Streptomyces violaceoruber group</taxon>
    </lineage>
</organism>
<dbReference type="STRING" id="1935.B1H20_14705"/>
<dbReference type="AlphaFoldDB" id="A0A1V0UBQ9"/>
<dbReference type="GeneID" id="63980806"/>
<evidence type="ECO:0000313" key="3">
    <source>
        <dbReference type="Proteomes" id="UP000192445"/>
    </source>
</evidence>
<proteinExistence type="predicted"/>
<name>A0A1V0UBQ9_STRVN</name>
<dbReference type="OrthoDB" id="3436275at2"/>